<evidence type="ECO:0000313" key="4">
    <source>
        <dbReference type="Proteomes" id="UP000028702"/>
    </source>
</evidence>
<feature type="signal peptide" evidence="2">
    <location>
        <begin position="1"/>
        <end position="28"/>
    </location>
</feature>
<dbReference type="AlphaFoldDB" id="A0A081B6M4"/>
<gene>
    <name evidence="3" type="ORF">M2A_0191</name>
</gene>
<organism evidence="3 4">
    <name type="scientific">Tepidicaulis marinus</name>
    <dbReference type="NCBI Taxonomy" id="1333998"/>
    <lineage>
        <taxon>Bacteria</taxon>
        <taxon>Pseudomonadati</taxon>
        <taxon>Pseudomonadota</taxon>
        <taxon>Alphaproteobacteria</taxon>
        <taxon>Hyphomicrobiales</taxon>
        <taxon>Parvibaculaceae</taxon>
        <taxon>Tepidicaulis</taxon>
    </lineage>
</organism>
<dbReference type="eggNOG" id="ENOG50315UG">
    <property type="taxonomic scope" value="Bacteria"/>
</dbReference>
<dbReference type="Proteomes" id="UP000028702">
    <property type="component" value="Unassembled WGS sequence"/>
</dbReference>
<dbReference type="InterPro" id="IPR021959">
    <property type="entry name" value="DUF3576"/>
</dbReference>
<feature type="region of interest" description="Disordered" evidence="1">
    <location>
        <begin position="35"/>
        <end position="56"/>
    </location>
</feature>
<accession>A0A081B6M4</accession>
<evidence type="ECO:0000256" key="2">
    <source>
        <dbReference type="SAM" id="SignalP"/>
    </source>
</evidence>
<comment type="caution">
    <text evidence="3">The sequence shown here is derived from an EMBL/GenBank/DDBJ whole genome shotgun (WGS) entry which is preliminary data.</text>
</comment>
<proteinExistence type="predicted"/>
<dbReference type="STRING" id="1333998.M2A_0191"/>
<dbReference type="PROSITE" id="PS51257">
    <property type="entry name" value="PROKAR_LIPOPROTEIN"/>
    <property type="match status" value="1"/>
</dbReference>
<protein>
    <submittedName>
        <fullName evidence="3">Conserved protein</fullName>
    </submittedName>
</protein>
<evidence type="ECO:0000313" key="3">
    <source>
        <dbReference type="EMBL" id="GAK43692.1"/>
    </source>
</evidence>
<reference evidence="3 4" key="1">
    <citation type="submission" date="2014-07" db="EMBL/GenBank/DDBJ databases">
        <title>Tepidicaulis marinum gen. nov., sp. nov., a novel marine bacterium denitrifying nitrate to nitrous oxide strictly under microaerobic conditions.</title>
        <authorList>
            <person name="Takeuchi M."/>
            <person name="Yamagishi T."/>
            <person name="Kamagata Y."/>
            <person name="Oshima K."/>
            <person name="Hattori M."/>
            <person name="Katayama T."/>
            <person name="Hanada S."/>
            <person name="Tamaki H."/>
            <person name="Marumo K."/>
            <person name="Maeda H."/>
            <person name="Nedachi M."/>
            <person name="Iwasaki W."/>
            <person name="Suwa Y."/>
            <person name="Sakata S."/>
        </authorList>
    </citation>
    <scope>NUCLEOTIDE SEQUENCE [LARGE SCALE GENOMIC DNA]</scope>
    <source>
        <strain evidence="3 4">MA2</strain>
    </source>
</reference>
<sequence length="191" mass="20321">MPKLAFRASSFVSIAGAIFLSLFIAACAGADKDESYPTSSSDKGYGPNNPRPSGERESIFGEDGLSLFGGGGGAASGGGAGIGVNSFLWRASLDTLAFVPLASADPFGGVIITDWYSDPKAPDERFKMTVYILDRRLRADGLKVSVFKQARDSERGWVDASVDPNTHIQLENAILIRARQLRISTLEADEG</sequence>
<feature type="chain" id="PRO_5001754803" evidence="2">
    <location>
        <begin position="29"/>
        <end position="191"/>
    </location>
</feature>
<dbReference type="Pfam" id="PF12100">
    <property type="entry name" value="DUF3576"/>
    <property type="match status" value="1"/>
</dbReference>
<name>A0A081B6M4_9HYPH</name>
<keyword evidence="4" id="KW-1185">Reference proteome</keyword>
<keyword evidence="2" id="KW-0732">Signal</keyword>
<dbReference type="EMBL" id="BBIO01000001">
    <property type="protein sequence ID" value="GAK43692.1"/>
    <property type="molecule type" value="Genomic_DNA"/>
</dbReference>
<evidence type="ECO:0000256" key="1">
    <source>
        <dbReference type="SAM" id="MobiDB-lite"/>
    </source>
</evidence>
<dbReference type="RefSeq" id="WP_045441806.1">
    <property type="nucleotide sequence ID" value="NZ_BBIO01000001.1"/>
</dbReference>